<keyword evidence="4 10" id="KW-1133">Transmembrane helix</keyword>
<dbReference type="Pfam" id="PF00001">
    <property type="entry name" value="7tm_1"/>
    <property type="match status" value="1"/>
</dbReference>
<dbReference type="EMBL" id="MTYJ01000144">
    <property type="protein sequence ID" value="OQV12484.1"/>
    <property type="molecule type" value="Genomic_DNA"/>
</dbReference>
<reference evidence="13" key="1">
    <citation type="submission" date="2017-01" db="EMBL/GenBank/DDBJ databases">
        <title>Comparative genomics of anhydrobiosis in the tardigrade Hypsibius dujardini.</title>
        <authorList>
            <person name="Yoshida Y."/>
            <person name="Koutsovoulos G."/>
            <person name="Laetsch D."/>
            <person name="Stevens L."/>
            <person name="Kumar S."/>
            <person name="Horikawa D."/>
            <person name="Ishino K."/>
            <person name="Komine S."/>
            <person name="Tomita M."/>
            <person name="Blaxter M."/>
            <person name="Arakawa K."/>
        </authorList>
    </citation>
    <scope>NUCLEOTIDE SEQUENCE [LARGE SCALE GENOMIC DNA]</scope>
    <source>
        <strain evidence="13">Z151</strain>
    </source>
</reference>
<evidence type="ECO:0000256" key="8">
    <source>
        <dbReference type="ARBA" id="ARBA00023224"/>
    </source>
</evidence>
<feature type="compositionally biased region" description="Polar residues" evidence="9">
    <location>
        <begin position="259"/>
        <end position="270"/>
    </location>
</feature>
<evidence type="ECO:0000256" key="2">
    <source>
        <dbReference type="ARBA" id="ARBA00022475"/>
    </source>
</evidence>
<dbReference type="PROSITE" id="PS50262">
    <property type="entry name" value="G_PROTEIN_RECEP_F1_2"/>
    <property type="match status" value="1"/>
</dbReference>
<organism evidence="12 13">
    <name type="scientific">Hypsibius exemplaris</name>
    <name type="common">Freshwater tardigrade</name>
    <dbReference type="NCBI Taxonomy" id="2072580"/>
    <lineage>
        <taxon>Eukaryota</taxon>
        <taxon>Metazoa</taxon>
        <taxon>Ecdysozoa</taxon>
        <taxon>Tardigrada</taxon>
        <taxon>Eutardigrada</taxon>
        <taxon>Parachela</taxon>
        <taxon>Hypsibioidea</taxon>
        <taxon>Hypsibiidae</taxon>
        <taxon>Hypsibius</taxon>
    </lineage>
</organism>
<evidence type="ECO:0000256" key="7">
    <source>
        <dbReference type="ARBA" id="ARBA00023170"/>
    </source>
</evidence>
<keyword evidence="5" id="KW-0297">G-protein coupled receptor</keyword>
<name>A0A1W0WB96_HYPEX</name>
<dbReference type="PRINTS" id="PR00237">
    <property type="entry name" value="GPCRRHODOPSN"/>
</dbReference>
<dbReference type="GO" id="GO:0007187">
    <property type="term" value="P:G protein-coupled receptor signaling pathway, coupled to cyclic nucleotide second messenger"/>
    <property type="evidence" value="ECO:0007669"/>
    <property type="project" value="TreeGrafter"/>
</dbReference>
<evidence type="ECO:0000313" key="12">
    <source>
        <dbReference type="EMBL" id="OQV12484.1"/>
    </source>
</evidence>
<dbReference type="InterPro" id="IPR017452">
    <property type="entry name" value="GPCR_Rhodpsn_7TM"/>
</dbReference>
<feature type="transmembrane region" description="Helical" evidence="10">
    <location>
        <begin position="203"/>
        <end position="224"/>
    </location>
</feature>
<keyword evidence="13" id="KW-1185">Reference proteome</keyword>
<dbReference type="Proteomes" id="UP000192578">
    <property type="component" value="Unassembled WGS sequence"/>
</dbReference>
<dbReference type="PANTHER" id="PTHR24247">
    <property type="entry name" value="5-HYDROXYTRYPTAMINE RECEPTOR"/>
    <property type="match status" value="1"/>
</dbReference>
<dbReference type="GO" id="GO:0007268">
    <property type="term" value="P:chemical synaptic transmission"/>
    <property type="evidence" value="ECO:0007669"/>
    <property type="project" value="TreeGrafter"/>
</dbReference>
<keyword evidence="8" id="KW-0807">Transducer</keyword>
<evidence type="ECO:0000256" key="4">
    <source>
        <dbReference type="ARBA" id="ARBA00022989"/>
    </source>
</evidence>
<keyword evidence="6 10" id="KW-0472">Membrane</keyword>
<evidence type="ECO:0000256" key="5">
    <source>
        <dbReference type="ARBA" id="ARBA00023040"/>
    </source>
</evidence>
<evidence type="ECO:0000256" key="10">
    <source>
        <dbReference type="SAM" id="Phobius"/>
    </source>
</evidence>
<gene>
    <name evidence="12" type="ORF">BV898_13285</name>
</gene>
<keyword evidence="7" id="KW-0675">Receptor</keyword>
<keyword evidence="2" id="KW-1003">Cell membrane</keyword>
<dbReference type="GO" id="GO:0030425">
    <property type="term" value="C:dendrite"/>
    <property type="evidence" value="ECO:0007669"/>
    <property type="project" value="TreeGrafter"/>
</dbReference>
<feature type="transmembrane region" description="Helical" evidence="10">
    <location>
        <begin position="287"/>
        <end position="308"/>
    </location>
</feature>
<dbReference type="Gene3D" id="1.20.1070.10">
    <property type="entry name" value="Rhodopsin 7-helix transmembrane proteins"/>
    <property type="match status" value="1"/>
</dbReference>
<feature type="transmembrane region" description="Helical" evidence="10">
    <location>
        <begin position="151"/>
        <end position="172"/>
    </location>
</feature>
<dbReference type="GO" id="GO:0004993">
    <property type="term" value="F:G protein-coupled serotonin receptor activity"/>
    <property type="evidence" value="ECO:0007669"/>
    <property type="project" value="TreeGrafter"/>
</dbReference>
<comment type="subcellular location">
    <subcellularLocation>
        <location evidence="1">Cell membrane</location>
        <topology evidence="1">Multi-pass membrane protein</topology>
    </subcellularLocation>
</comment>
<evidence type="ECO:0000256" key="9">
    <source>
        <dbReference type="SAM" id="MobiDB-lite"/>
    </source>
</evidence>
<keyword evidence="3 10" id="KW-0812">Transmembrane</keyword>
<feature type="domain" description="G-protein coupled receptors family 1 profile" evidence="11">
    <location>
        <begin position="50"/>
        <end position="339"/>
    </location>
</feature>
<comment type="caution">
    <text evidence="12">The sequence shown here is derived from an EMBL/GenBank/DDBJ whole genome shotgun (WGS) entry which is preliminary data.</text>
</comment>
<dbReference type="CDD" id="cd00637">
    <property type="entry name" value="7tm_classA_rhodopsin-like"/>
    <property type="match status" value="1"/>
</dbReference>
<feature type="transmembrane region" description="Helical" evidence="10">
    <location>
        <begin position="110"/>
        <end position="131"/>
    </location>
</feature>
<proteinExistence type="predicted"/>
<dbReference type="SUPFAM" id="SSF81321">
    <property type="entry name" value="Family A G protein-coupled receptor-like"/>
    <property type="match status" value="1"/>
</dbReference>
<evidence type="ECO:0000256" key="1">
    <source>
        <dbReference type="ARBA" id="ARBA00004651"/>
    </source>
</evidence>
<sequence length="358" mass="39213">MNQSALPTASILNINGSNATSSAAAFRHRTLLTDFITAFTALTILATLIFNGLIILAYARHAELRARPFNVYIVSSAVIEVITALIFMPATLTVGHLGYWPSNGLLCSIFISYPGLVFGSVSRYTHVLIAANRLWAVTFPMSYHERHTNRLALAVVILVWLFANAVGVPVVVRGRMGIGLGDADRRCQVERALMYTYSIVGEAIGFVLPEVFILATYPIILYKLRKRRSVQCMRASGVGSASGAQSNDVRRGLRVEPSNAHTGTATSGTAKRTPGTVVRGSESQNRVLAYLIAAMVVCWTPNNVYFLIVDIVPGYWNSTFYAVQFFAQFAHSWLSALLCYLAMGSIRRAVNQTIRCCC</sequence>
<evidence type="ECO:0000259" key="11">
    <source>
        <dbReference type="PROSITE" id="PS50262"/>
    </source>
</evidence>
<feature type="transmembrane region" description="Helical" evidence="10">
    <location>
        <begin position="35"/>
        <end position="59"/>
    </location>
</feature>
<evidence type="ECO:0000256" key="3">
    <source>
        <dbReference type="ARBA" id="ARBA00022692"/>
    </source>
</evidence>
<evidence type="ECO:0000256" key="6">
    <source>
        <dbReference type="ARBA" id="ARBA00023136"/>
    </source>
</evidence>
<dbReference type="InterPro" id="IPR000276">
    <property type="entry name" value="GPCR_Rhodpsn"/>
</dbReference>
<feature type="transmembrane region" description="Helical" evidence="10">
    <location>
        <begin position="320"/>
        <end position="343"/>
    </location>
</feature>
<feature type="transmembrane region" description="Helical" evidence="10">
    <location>
        <begin position="71"/>
        <end position="90"/>
    </location>
</feature>
<feature type="region of interest" description="Disordered" evidence="9">
    <location>
        <begin position="258"/>
        <end position="277"/>
    </location>
</feature>
<accession>A0A1W0WB96</accession>
<dbReference type="GO" id="GO:0005886">
    <property type="term" value="C:plasma membrane"/>
    <property type="evidence" value="ECO:0007669"/>
    <property type="project" value="UniProtKB-SubCell"/>
</dbReference>
<evidence type="ECO:0000313" key="13">
    <source>
        <dbReference type="Proteomes" id="UP000192578"/>
    </source>
</evidence>
<dbReference type="AlphaFoldDB" id="A0A1W0WB96"/>
<protein>
    <recommendedName>
        <fullName evidence="11">G-protein coupled receptors family 1 profile domain-containing protein</fullName>
    </recommendedName>
</protein>
<dbReference type="GO" id="GO:0030594">
    <property type="term" value="F:neurotransmitter receptor activity"/>
    <property type="evidence" value="ECO:0007669"/>
    <property type="project" value="TreeGrafter"/>
</dbReference>
<dbReference type="GO" id="GO:0045202">
    <property type="term" value="C:synapse"/>
    <property type="evidence" value="ECO:0007669"/>
    <property type="project" value="GOC"/>
</dbReference>